<dbReference type="SUPFAM" id="SSF82693">
    <property type="entry name" value="Multidrug efflux transporter AcrB pore domain, PN1, PN2, PC1 and PC2 subdomains"/>
    <property type="match status" value="1"/>
</dbReference>
<dbReference type="Pfam" id="PF00873">
    <property type="entry name" value="ACR_tran"/>
    <property type="match status" value="1"/>
</dbReference>
<dbReference type="Gene3D" id="1.20.1640.10">
    <property type="entry name" value="Multidrug efflux transporter AcrB transmembrane domain"/>
    <property type="match status" value="2"/>
</dbReference>
<reference evidence="2" key="1">
    <citation type="journal article" date="2015" name="Nature">
        <title>Complex archaea that bridge the gap between prokaryotes and eukaryotes.</title>
        <authorList>
            <person name="Spang A."/>
            <person name="Saw J.H."/>
            <person name="Jorgensen S.L."/>
            <person name="Zaremba-Niedzwiedzka K."/>
            <person name="Martijn J."/>
            <person name="Lind A.E."/>
            <person name="van Eijk R."/>
            <person name="Schleper C."/>
            <person name="Guy L."/>
            <person name="Ettema T.J."/>
        </authorList>
    </citation>
    <scope>NUCLEOTIDE SEQUENCE</scope>
</reference>
<evidence type="ECO:0008006" key="3">
    <source>
        <dbReference type="Google" id="ProtNLM"/>
    </source>
</evidence>
<dbReference type="InterPro" id="IPR027463">
    <property type="entry name" value="AcrB_DN_DC_subdom"/>
</dbReference>
<gene>
    <name evidence="2" type="ORF">LCGC14_0117490</name>
</gene>
<feature type="transmembrane region" description="Helical" evidence="1">
    <location>
        <begin position="502"/>
        <end position="529"/>
    </location>
</feature>
<feature type="transmembrane region" description="Helical" evidence="1">
    <location>
        <begin position="329"/>
        <end position="347"/>
    </location>
</feature>
<evidence type="ECO:0000256" key="1">
    <source>
        <dbReference type="SAM" id="Phobius"/>
    </source>
</evidence>
<keyword evidence="1" id="KW-1133">Transmembrane helix</keyword>
<name>A0A0F9YA56_9ZZZZ</name>
<dbReference type="EMBL" id="LAZR01000035">
    <property type="protein sequence ID" value="KKO01534.1"/>
    <property type="molecule type" value="Genomic_DNA"/>
</dbReference>
<dbReference type="Gene3D" id="3.30.2090.10">
    <property type="entry name" value="Multidrug efflux transporter AcrB TolC docking domain, DN and DC subdomains"/>
    <property type="match status" value="2"/>
</dbReference>
<dbReference type="SUPFAM" id="SSF82714">
    <property type="entry name" value="Multidrug efflux transporter AcrB TolC docking domain, DN and DC subdomains"/>
    <property type="match status" value="2"/>
</dbReference>
<dbReference type="Gene3D" id="3.30.70.1430">
    <property type="entry name" value="Multidrug efflux transporter AcrB pore domain"/>
    <property type="match status" value="2"/>
</dbReference>
<protein>
    <recommendedName>
        <fullName evidence="3">SSD domain-containing protein</fullName>
    </recommendedName>
</protein>
<dbReference type="PANTHER" id="PTHR32063:SF18">
    <property type="entry name" value="CATION EFFLUX SYSTEM PROTEIN"/>
    <property type="match status" value="1"/>
</dbReference>
<feature type="transmembrane region" description="Helical" evidence="1">
    <location>
        <begin position="458"/>
        <end position="481"/>
    </location>
</feature>
<keyword evidence="1" id="KW-0472">Membrane</keyword>
<feature type="transmembrane region" description="Helical" evidence="1">
    <location>
        <begin position="842"/>
        <end position="860"/>
    </location>
</feature>
<dbReference type="Gene3D" id="3.30.70.1320">
    <property type="entry name" value="Multidrug efflux transporter AcrB pore domain like"/>
    <property type="match status" value="1"/>
</dbReference>
<comment type="caution">
    <text evidence="2">The sequence shown here is derived from an EMBL/GenBank/DDBJ whole genome shotgun (WGS) entry which is preliminary data.</text>
</comment>
<dbReference type="SUPFAM" id="SSF82866">
    <property type="entry name" value="Multidrug efflux transporter AcrB transmembrane domain"/>
    <property type="match status" value="2"/>
</dbReference>
<dbReference type="GO" id="GO:0005886">
    <property type="term" value="C:plasma membrane"/>
    <property type="evidence" value="ECO:0007669"/>
    <property type="project" value="TreeGrafter"/>
</dbReference>
<dbReference type="PANTHER" id="PTHR32063">
    <property type="match status" value="1"/>
</dbReference>
<keyword evidence="1" id="KW-0812">Transmembrane</keyword>
<feature type="transmembrane region" description="Helical" evidence="1">
    <location>
        <begin position="969"/>
        <end position="992"/>
    </location>
</feature>
<proteinExistence type="predicted"/>
<dbReference type="PRINTS" id="PR00702">
    <property type="entry name" value="ACRIFLAVINRP"/>
</dbReference>
<feature type="transmembrane region" description="Helical" evidence="1">
    <location>
        <begin position="354"/>
        <end position="372"/>
    </location>
</feature>
<feature type="transmembrane region" description="Helical" evidence="1">
    <location>
        <begin position="944"/>
        <end position="963"/>
    </location>
</feature>
<feature type="transmembrane region" description="Helical" evidence="1">
    <location>
        <begin position="426"/>
        <end position="446"/>
    </location>
</feature>
<accession>A0A0F9YA56</accession>
<organism evidence="2">
    <name type="scientific">marine sediment metagenome</name>
    <dbReference type="NCBI Taxonomy" id="412755"/>
    <lineage>
        <taxon>unclassified sequences</taxon>
        <taxon>metagenomes</taxon>
        <taxon>ecological metagenomes</taxon>
    </lineage>
</organism>
<dbReference type="AlphaFoldDB" id="A0A0F9YA56"/>
<dbReference type="GO" id="GO:0042910">
    <property type="term" value="F:xenobiotic transmembrane transporter activity"/>
    <property type="evidence" value="ECO:0007669"/>
    <property type="project" value="TreeGrafter"/>
</dbReference>
<feature type="transmembrane region" description="Helical" evidence="1">
    <location>
        <begin position="893"/>
        <end position="919"/>
    </location>
</feature>
<feature type="transmembrane region" description="Helical" evidence="1">
    <location>
        <begin position="378"/>
        <end position="400"/>
    </location>
</feature>
<sequence length="1015" mass="109115">MMFRILARPRLIGLVVVMLSLLGVASYLTMARQEDPSFPQRAGLITVVYPGAMAEAVERLVLEPLSDELSQVEEVDYFTATARTGVALISINLKDAIYATDSAWDRVRQAMTRAELQFPEGVREISLDDRLIDIPAVVLAVRGDASLVTLSKEAERLKRALTDLPGLSRIELEGNADEQITIALRDAEMRRLGISPGFLANLLAQRNQVIPGGFVVSSGKRLGILPNSEFTSLEGLASTQIPLPQGGSVPLAAIADIWRGPLEPAQPRAWFDGEQAVLVSLVTERGQMDAISFGEQLRGRLDVLRDDFAPLQIDEMFFQPDQVKERLDGLEWSLLGSVLIIVAVVFLGMGWRMGVLVAAMLPLVALISLGIYDLGGGILHQIAVIGLVISLGILIDNAIVMVENVQDRLNCGESASDAVMNGIRELAGPLGASTATTLAAFTPLLLSKGGTGDFTRGIPIMIMLTLIVSYLLAISVAPMLAGRFLKPAPIRSNILMQRLGNGLARVSTVSPVWVILLGVAMVLASLAMIPSMKLQFFPNADRPQVVVELYMPEGTDQLRTESVAADLEQQLRQRPDVLSVHRFVGSAGPSFYYNLLQAPQAPNRARLVLNTTNLEATGGLIHWVRDHVSSTMPELDVVASTLGQGPPRAAPVEVRLYHHDDQTRIAAAEQVFAIIKASEGAVDVRHDIDLGVPVLRVNVDDALAQRHGLDRGEVARALFTQSLGLTAEQYRQELDPIPMVLRSHQGTRQSLERLLSTSVFSSTGEAVPLTAVARIDATWEPAGIRHRDGVRVYSVTAGVEAGSSYSQVLDQLNAQLEAAPLPSGVRLELGGDSEGSDDANRALFTTAPIGMLLLLFFLLLQFNSFRRVGIILLTVPLASVGVFPGLVLSGSPFGFQSVLGIIALVGIVVNNAIVLLDVVDQRLAEGMSVQEAVAEAVARRTRPILLTTATTIAGLLPLAFSASTLWPPMAWAIISGLLASTMLTLLVVPAVCRLTLKPKPDIAAGAMLQKTIKVT</sequence>
<dbReference type="InterPro" id="IPR001036">
    <property type="entry name" value="Acrflvin-R"/>
</dbReference>
<evidence type="ECO:0000313" key="2">
    <source>
        <dbReference type="EMBL" id="KKO01534.1"/>
    </source>
</evidence>
<dbReference type="Gene3D" id="3.30.70.1440">
    <property type="entry name" value="Multidrug efflux transporter AcrB pore domain"/>
    <property type="match status" value="1"/>
</dbReference>
<feature type="transmembrane region" description="Helical" evidence="1">
    <location>
        <begin position="867"/>
        <end position="887"/>
    </location>
</feature>